<evidence type="ECO:0000256" key="1">
    <source>
        <dbReference type="SAM" id="Phobius"/>
    </source>
</evidence>
<dbReference type="AlphaFoldDB" id="A0A6J6L0Q0"/>
<name>A0A6J6L0Q0_9ZZZZ</name>
<sequence>MLGTKMVDASRRADAILLMTASSVPITLIWIPGSSAARRFASEISAPPTWSESVNAVSRIPLRCMGLKISGGETLGGVVVKILIAHGFLTTANTR</sequence>
<keyword evidence="1" id="KW-0472">Membrane</keyword>
<evidence type="ECO:0000313" key="3">
    <source>
        <dbReference type="EMBL" id="CAB4859803.1"/>
    </source>
</evidence>
<dbReference type="EMBL" id="CAFBLK010000042">
    <property type="protein sequence ID" value="CAB4859803.1"/>
    <property type="molecule type" value="Genomic_DNA"/>
</dbReference>
<accession>A0A6J6L0Q0</accession>
<reference evidence="2" key="1">
    <citation type="submission" date="2020-05" db="EMBL/GenBank/DDBJ databases">
        <authorList>
            <person name="Chiriac C."/>
            <person name="Salcher M."/>
            <person name="Ghai R."/>
            <person name="Kavagutti S V."/>
        </authorList>
    </citation>
    <scope>NUCLEOTIDE SEQUENCE</scope>
</reference>
<evidence type="ECO:0000313" key="2">
    <source>
        <dbReference type="EMBL" id="CAB4654283.1"/>
    </source>
</evidence>
<proteinExistence type="predicted"/>
<protein>
    <submittedName>
        <fullName evidence="2">Unannotated protein</fullName>
    </submittedName>
</protein>
<dbReference type="EMBL" id="CAEZWM010000054">
    <property type="protein sequence ID" value="CAB4654283.1"/>
    <property type="molecule type" value="Genomic_DNA"/>
</dbReference>
<organism evidence="2">
    <name type="scientific">freshwater metagenome</name>
    <dbReference type="NCBI Taxonomy" id="449393"/>
    <lineage>
        <taxon>unclassified sequences</taxon>
        <taxon>metagenomes</taxon>
        <taxon>ecological metagenomes</taxon>
    </lineage>
</organism>
<feature type="transmembrane region" description="Helical" evidence="1">
    <location>
        <begin position="15"/>
        <end position="33"/>
    </location>
</feature>
<keyword evidence="1" id="KW-0812">Transmembrane</keyword>
<keyword evidence="1" id="KW-1133">Transmembrane helix</keyword>
<gene>
    <name evidence="2" type="ORF">UFOPK2242_00584</name>
    <name evidence="3" type="ORF">UFOPK3317_00342</name>
</gene>